<organism evidence="1 2">
    <name type="scientific">Dankookia rubra</name>
    <dbReference type="NCBI Taxonomy" id="1442381"/>
    <lineage>
        <taxon>Bacteria</taxon>
        <taxon>Pseudomonadati</taxon>
        <taxon>Pseudomonadota</taxon>
        <taxon>Alphaproteobacteria</taxon>
        <taxon>Acetobacterales</taxon>
        <taxon>Roseomonadaceae</taxon>
        <taxon>Dankookia</taxon>
    </lineage>
</organism>
<reference evidence="1 2" key="1">
    <citation type="journal article" date="2016" name="J. Microbiol.">
        <title>Dankookia rubra gen. nov., sp. nov., an alphaproteobacterium isolated from sediment of a shallow stream.</title>
        <authorList>
            <person name="Kim W.H."/>
            <person name="Kim D.H."/>
            <person name="Kang K."/>
            <person name="Ahn T.Y."/>
        </authorList>
    </citation>
    <scope>NUCLEOTIDE SEQUENCE [LARGE SCALE GENOMIC DNA]</scope>
    <source>
        <strain evidence="1 2">JCM30602</strain>
    </source>
</reference>
<proteinExistence type="predicted"/>
<sequence>MAALGPYLRCMRPPWHRHIAQLGALLALLSGGVKQLAFAVWLAALSSDQVPAPAITAPYMAFSAHQPDDCGRYNFEHRLGLVSIVGFGTHLSGKDDLLQHHNRLDKID</sequence>
<gene>
    <name evidence="1" type="ORF">E2C06_35705</name>
</gene>
<evidence type="ECO:0000313" key="1">
    <source>
        <dbReference type="EMBL" id="TDH57855.1"/>
    </source>
</evidence>
<evidence type="ECO:0000313" key="2">
    <source>
        <dbReference type="Proteomes" id="UP000295096"/>
    </source>
</evidence>
<protein>
    <submittedName>
        <fullName evidence="1">Uncharacterized protein</fullName>
    </submittedName>
</protein>
<dbReference type="Proteomes" id="UP000295096">
    <property type="component" value="Unassembled WGS sequence"/>
</dbReference>
<keyword evidence="2" id="KW-1185">Reference proteome</keyword>
<dbReference type="EMBL" id="SMSJ01000200">
    <property type="protein sequence ID" value="TDH57855.1"/>
    <property type="molecule type" value="Genomic_DNA"/>
</dbReference>
<accession>A0A4V3A948</accession>
<name>A0A4V3A948_9PROT</name>
<dbReference type="AlphaFoldDB" id="A0A4V3A948"/>
<comment type="caution">
    <text evidence="1">The sequence shown here is derived from an EMBL/GenBank/DDBJ whole genome shotgun (WGS) entry which is preliminary data.</text>
</comment>
<dbReference type="RefSeq" id="WP_133293281.1">
    <property type="nucleotide sequence ID" value="NZ_SMSJ01000200.1"/>
</dbReference>